<reference evidence="2 3" key="1">
    <citation type="submission" date="2017-05" db="EMBL/GenBank/DDBJ databases">
        <authorList>
            <person name="Varghese N."/>
            <person name="Submissions S."/>
        </authorList>
    </citation>
    <scope>NUCLEOTIDE SEQUENCE [LARGE SCALE GENOMIC DNA]</scope>
    <source>
        <strain evidence="2 3">DSM 21194</strain>
    </source>
</reference>
<dbReference type="EMBL" id="FXTH01000002">
    <property type="protein sequence ID" value="SMO41380.1"/>
    <property type="molecule type" value="Genomic_DNA"/>
</dbReference>
<organism evidence="2 3">
    <name type="scientific">Fodinibius sediminis</name>
    <dbReference type="NCBI Taxonomy" id="1214077"/>
    <lineage>
        <taxon>Bacteria</taxon>
        <taxon>Pseudomonadati</taxon>
        <taxon>Balneolota</taxon>
        <taxon>Balneolia</taxon>
        <taxon>Balneolales</taxon>
        <taxon>Balneolaceae</taxon>
        <taxon>Fodinibius</taxon>
    </lineage>
</organism>
<dbReference type="AlphaFoldDB" id="A0A521B3T0"/>
<evidence type="ECO:0000313" key="2">
    <source>
        <dbReference type="EMBL" id="SMO41380.1"/>
    </source>
</evidence>
<feature type="domain" description="Outer membrane protein beta-barrel" evidence="1">
    <location>
        <begin position="27"/>
        <end position="216"/>
    </location>
</feature>
<dbReference type="RefSeq" id="WP_142713021.1">
    <property type="nucleotide sequence ID" value="NZ_FXTH01000002.1"/>
</dbReference>
<evidence type="ECO:0000259" key="1">
    <source>
        <dbReference type="Pfam" id="PF13568"/>
    </source>
</evidence>
<name>A0A521B3T0_9BACT</name>
<keyword evidence="3" id="KW-1185">Reference proteome</keyword>
<gene>
    <name evidence="2" type="ORF">SAMN06265218_102136</name>
</gene>
<dbReference type="OrthoDB" id="1524140at2"/>
<evidence type="ECO:0000313" key="3">
    <source>
        <dbReference type="Proteomes" id="UP000317593"/>
    </source>
</evidence>
<protein>
    <submittedName>
        <fullName evidence="2">Outer membrane protein beta-barrel domain-containing protein</fullName>
    </submittedName>
</protein>
<dbReference type="Pfam" id="PF13568">
    <property type="entry name" value="OMP_b-brl_2"/>
    <property type="match status" value="1"/>
</dbReference>
<dbReference type="InterPro" id="IPR025665">
    <property type="entry name" value="Beta-barrel_OMP_2"/>
</dbReference>
<sequence length="242" mass="26715">MNGFHLRSLPAGLLLIVLSGLIYPATAQSTNFGITGGMNISSHLNAFRYVNGDIRLNLDPKITTGYYGGMILRQNISKAFRLQMEPSLTLLGAKYEEPFMLRGSELQTDSRTKLLYIQLPLVLQLSTVPPQRVVYGRDTPKTTYHLTGGVFAGYLLDARFKGQNTGAPIGISFEGEFSNDITSQYAEYDGGVVFGMGVEHGLRRKIGLEARAQYSVWDSGNAEELAFYPHNMAVTVALYFIL</sequence>
<dbReference type="Proteomes" id="UP000317593">
    <property type="component" value="Unassembled WGS sequence"/>
</dbReference>
<accession>A0A521B3T0</accession>
<proteinExistence type="predicted"/>